<keyword evidence="3" id="KW-1185">Reference proteome</keyword>
<dbReference type="Proteomes" id="UP001297272">
    <property type="component" value="Unassembled WGS sequence"/>
</dbReference>
<organism evidence="2 3">
    <name type="scientific">Tianweitania aestuarii</name>
    <dbReference type="NCBI Taxonomy" id="2814886"/>
    <lineage>
        <taxon>Bacteria</taxon>
        <taxon>Pseudomonadati</taxon>
        <taxon>Pseudomonadota</taxon>
        <taxon>Alphaproteobacteria</taxon>
        <taxon>Hyphomicrobiales</taxon>
        <taxon>Phyllobacteriaceae</taxon>
        <taxon>Tianweitania</taxon>
    </lineage>
</organism>
<reference evidence="2 3" key="1">
    <citation type="submission" date="2021-03" db="EMBL/GenBank/DDBJ databases">
        <title>Tianweitania aestuarii sp. nov., isolated from a tidal flat.</title>
        <authorList>
            <person name="Park S."/>
            <person name="Yoon J.-H."/>
        </authorList>
    </citation>
    <scope>NUCLEOTIDE SEQUENCE [LARGE SCALE GENOMIC DNA]</scope>
    <source>
        <strain evidence="2 3">BSSL-BM11</strain>
    </source>
</reference>
<protein>
    <submittedName>
        <fullName evidence="2">Cbb3-type cytochrome oxidase assembly protein CcoS</fullName>
    </submittedName>
</protein>
<proteinExistence type="predicted"/>
<comment type="caution">
    <text evidence="2">The sequence shown here is derived from an EMBL/GenBank/DDBJ whole genome shotgun (WGS) entry which is preliminary data.</text>
</comment>
<dbReference type="Pfam" id="PF03597">
    <property type="entry name" value="FixS"/>
    <property type="match status" value="1"/>
</dbReference>
<dbReference type="NCBIfam" id="TIGR00847">
    <property type="entry name" value="ccoS"/>
    <property type="match status" value="1"/>
</dbReference>
<keyword evidence="1" id="KW-1133">Transmembrane helix</keyword>
<keyword evidence="1" id="KW-0472">Membrane</keyword>
<sequence length="61" mass="6662">MSALLGLIPIALGFGILALLVFLWSLKNGQYDDLDGAAARILIDDEQPADTNPDKKEQRHV</sequence>
<accession>A0ABS5RX21</accession>
<evidence type="ECO:0000313" key="3">
    <source>
        <dbReference type="Proteomes" id="UP001297272"/>
    </source>
</evidence>
<keyword evidence="1" id="KW-0812">Transmembrane</keyword>
<feature type="transmembrane region" description="Helical" evidence="1">
    <location>
        <begin position="6"/>
        <end position="26"/>
    </location>
</feature>
<dbReference type="EMBL" id="JAFMNX010000003">
    <property type="protein sequence ID" value="MBS9721571.1"/>
    <property type="molecule type" value="Genomic_DNA"/>
</dbReference>
<dbReference type="RefSeq" id="WP_213985219.1">
    <property type="nucleotide sequence ID" value="NZ_JAFMNX010000003.1"/>
</dbReference>
<dbReference type="PANTHER" id="PTHR41532:SF1">
    <property type="entry name" value="FIXS PROTEIN"/>
    <property type="match status" value="1"/>
</dbReference>
<name>A0ABS5RX21_9HYPH</name>
<gene>
    <name evidence="2" type="primary">ccoS</name>
    <name evidence="2" type="ORF">JYU29_12845</name>
</gene>
<dbReference type="PANTHER" id="PTHR41532">
    <property type="entry name" value="FIXS PROTEIN"/>
    <property type="match status" value="1"/>
</dbReference>
<evidence type="ECO:0000313" key="2">
    <source>
        <dbReference type="EMBL" id="MBS9721571.1"/>
    </source>
</evidence>
<dbReference type="InterPro" id="IPR004714">
    <property type="entry name" value="Cyt_oxidase_maturation_cbb3"/>
</dbReference>
<evidence type="ECO:0000256" key="1">
    <source>
        <dbReference type="SAM" id="Phobius"/>
    </source>
</evidence>